<dbReference type="KEGG" id="sbar:H5V43_13945"/>
<evidence type="ECO:0000313" key="3">
    <source>
        <dbReference type="Proteomes" id="UP000593663"/>
    </source>
</evidence>
<feature type="domain" description="HNH nuclease" evidence="1">
    <location>
        <begin position="246"/>
        <end position="306"/>
    </location>
</feature>
<dbReference type="AlphaFoldDB" id="A0A7M2GEZ6"/>
<dbReference type="CDD" id="cd00085">
    <property type="entry name" value="HNHc"/>
    <property type="match status" value="1"/>
</dbReference>
<dbReference type="Gene3D" id="1.10.30.50">
    <property type="match status" value="1"/>
</dbReference>
<dbReference type="Pfam" id="PF01844">
    <property type="entry name" value="HNH"/>
    <property type="match status" value="1"/>
</dbReference>
<organism evidence="2 3">
    <name type="scientific">Sphingobium fuliginis (strain ATCC 27551)</name>
    <dbReference type="NCBI Taxonomy" id="336203"/>
    <lineage>
        <taxon>Bacteria</taxon>
        <taxon>Pseudomonadati</taxon>
        <taxon>Pseudomonadota</taxon>
        <taxon>Alphaproteobacteria</taxon>
        <taxon>Sphingomonadales</taxon>
        <taxon>Sphingomonadaceae</taxon>
        <taxon>Sphingobium</taxon>
    </lineage>
</organism>
<keyword evidence="2" id="KW-0540">Nuclease</keyword>
<dbReference type="GO" id="GO:0008270">
    <property type="term" value="F:zinc ion binding"/>
    <property type="evidence" value="ECO:0007669"/>
    <property type="project" value="InterPro"/>
</dbReference>
<dbReference type="GO" id="GO:0004519">
    <property type="term" value="F:endonuclease activity"/>
    <property type="evidence" value="ECO:0007669"/>
    <property type="project" value="UniProtKB-KW"/>
</dbReference>
<dbReference type="SMART" id="SM00507">
    <property type="entry name" value="HNHc"/>
    <property type="match status" value="1"/>
</dbReference>
<dbReference type="InterPro" id="IPR002711">
    <property type="entry name" value="HNH"/>
</dbReference>
<accession>A0A7M2GEZ6</accession>
<proteinExistence type="predicted"/>
<keyword evidence="2" id="KW-0378">Hydrolase</keyword>
<sequence>MARRPRGNNSEALRRDLIDLLTNFEQYLGNSGLRDQVRALVPAHKLLQDLGCSLLPQGAQLSARERILAYLRTFPGQVIDGNELMIVAGISEYARRLRELRVEEGWPILSGMTAREQRDADEEGGLGNDLLPVMKPDQYMLAEDRQDRDAAHRWNMANQIRKSDAGVRDKLLRFFRANVGKPITSEELRYVAGNVSEWARRTRELRTEDGWPVVTRTSGDPSLPVGVYVLMRDEQAPAHDRHIPEIVRREVMRRDNWSCRWVGCGWPHGFPETDHRFLEAHHIVHHHKGGENTAANLVTLCNLHHDETHRTGVLNIEPL</sequence>
<dbReference type="REBASE" id="453360">
    <property type="entry name" value="SbaKK22ORF13950P"/>
</dbReference>
<protein>
    <submittedName>
        <fullName evidence="2">HNH endonuclease</fullName>
    </submittedName>
</protein>
<name>A0A7M2GEZ6_SPHSA</name>
<evidence type="ECO:0000313" key="2">
    <source>
        <dbReference type="EMBL" id="QOT71183.1"/>
    </source>
</evidence>
<evidence type="ECO:0000259" key="1">
    <source>
        <dbReference type="SMART" id="SM00507"/>
    </source>
</evidence>
<keyword evidence="2" id="KW-0255">Endonuclease</keyword>
<dbReference type="GO" id="GO:0003676">
    <property type="term" value="F:nucleic acid binding"/>
    <property type="evidence" value="ECO:0007669"/>
    <property type="project" value="InterPro"/>
</dbReference>
<reference evidence="3" key="1">
    <citation type="submission" date="2020-08" db="EMBL/GenBank/DDBJ databases">
        <title>Complete genome sequence of Sphingobium barthaii strain KK22, a high-molecular-weight polycyclic aromatic hydrocarbon-degrading soil bacterium.</title>
        <authorList>
            <person name="Mori J.F."/>
            <person name="Kanaly R.A."/>
        </authorList>
    </citation>
    <scope>NUCLEOTIDE SEQUENCE [LARGE SCALE GENOMIC DNA]</scope>
    <source>
        <strain evidence="3">KK22</strain>
    </source>
</reference>
<gene>
    <name evidence="2" type="ORF">H5V43_13945</name>
</gene>
<dbReference type="EMBL" id="CP060035">
    <property type="protein sequence ID" value="QOT71183.1"/>
    <property type="molecule type" value="Genomic_DNA"/>
</dbReference>
<dbReference type="Proteomes" id="UP000593663">
    <property type="component" value="Chromosome 1"/>
</dbReference>
<dbReference type="InterPro" id="IPR003615">
    <property type="entry name" value="HNH_nuc"/>
</dbReference>